<organism evidence="7 8">
    <name type="scientific">Rotaria socialis</name>
    <dbReference type="NCBI Taxonomy" id="392032"/>
    <lineage>
        <taxon>Eukaryota</taxon>
        <taxon>Metazoa</taxon>
        <taxon>Spiralia</taxon>
        <taxon>Gnathifera</taxon>
        <taxon>Rotifera</taxon>
        <taxon>Eurotatoria</taxon>
        <taxon>Bdelloidea</taxon>
        <taxon>Philodinida</taxon>
        <taxon>Philodinidae</taxon>
        <taxon>Rotaria</taxon>
    </lineage>
</organism>
<dbReference type="Gene3D" id="2.40.30.110">
    <property type="entry name" value="Aminomethyltransferase beta-barrel domains"/>
    <property type="match status" value="1"/>
</dbReference>
<name>A0A820CP39_9BILA</name>
<sequence>MSSLLTQLVRRQALMMVPRRSETVLITAGPPLNKVTNKEKMIVLGMFFAIPMIYPIYVMSNLQKYNGSNHACTVFMLQHNLFSNGHFLLKSKSHYRISSVLRRLASYDQHESPTLPHLTHANPILTLTDRIPSACQIVIAGGGIIGQSVAYHLSEYGAKDIVLVEKAKLASGSTWQSAGQGMHIQNTLIQTYFTKYSRELYKKLRDQGQDVGKFLIENSGGLWIAQTADRLHTLKRQYAIIKALGIDCEILNIDRIKERLPFINSHEIWGGLLIKDDFMVDPVPLALTFAKLAIDKGVKIIEDCAVTEILTEKQRAGQYDRITSVVTSQGPIKCDIFINCTGLWARELGYRSSPGVRIPTQACEYICLKTKPIANFPKRMPIVHNPDERFYIQPLVNDSVLVGGFIRESKPIFLNGVPENYNYSLLPDNWDDFHWILNNAIKRFPLLGESEYESLITGADSYTPDGRLIMNESAEIDNYFVASGTNGSGIAVAGGVGKYIAELIQTGNTDFSTWSVDIRRFMRLHTNKRFLKDRLREIPGQQYSLKYPTYGMSLYRTGRKLRVSALHPKLQAAGAVFGEVLGYERPLFFNLDEFEKRENIEDLSKEGTFGKARWFNIVKREYNACRKGVAIIDMTSFTKYELKSANRSVVDFLQMLCGNNIDKPIGSVIHTGMLNEQGGYENDCSLIRLDQYHFLLVSPTSQSTRSMKWLKSHVPEDGSVFLSDVTSLYTALNVIGPKAKYLLAELSDENFNDFARMTCREIDVGFVSHIHAMRLTHTGEDGFMLYIPSEYALCVYEQLMERGKDYGIINAGYFAQRTLRIERMYAFWGQDIDKKTTPFDLNREFRVSFDKEFIGKEALLKQKKEGIQKRFVQFLLDDHDKDVDPWPWSGEPIYRNDEFCGFVTSTAYGFTLGKQVCLGYVHAPNDQKITTNYIRQATYEIDIGTKRFKARPNLYQPSEMGPTVQLSTP</sequence>
<feature type="domain" description="Aminomethyltransferase C-terminal" evidence="5">
    <location>
        <begin position="869"/>
        <end position="951"/>
    </location>
</feature>
<dbReference type="InterPro" id="IPR028896">
    <property type="entry name" value="GcvT/YgfZ/DmdA"/>
</dbReference>
<evidence type="ECO:0000256" key="2">
    <source>
        <dbReference type="SAM" id="Phobius"/>
    </source>
</evidence>
<dbReference type="SUPFAM" id="SSF103025">
    <property type="entry name" value="Folate-binding domain"/>
    <property type="match status" value="1"/>
</dbReference>
<keyword evidence="2" id="KW-1133">Transmembrane helix</keyword>
<dbReference type="GO" id="GO:0006119">
    <property type="term" value="P:oxidative phosphorylation"/>
    <property type="evidence" value="ECO:0007669"/>
    <property type="project" value="UniProtKB-UniPathway"/>
</dbReference>
<dbReference type="InterPro" id="IPR006076">
    <property type="entry name" value="FAD-dep_OxRdtase"/>
</dbReference>
<dbReference type="Gene3D" id="3.30.70.1400">
    <property type="entry name" value="Aminomethyltransferase beta-barrel domains"/>
    <property type="match status" value="1"/>
</dbReference>
<evidence type="ECO:0000259" key="4">
    <source>
        <dbReference type="Pfam" id="PF01571"/>
    </source>
</evidence>
<dbReference type="FunFam" id="2.40.30.110:FF:000008">
    <property type="entry name" value="Sarcosine dehydrogenase"/>
    <property type="match status" value="1"/>
</dbReference>
<dbReference type="SUPFAM" id="SSF51905">
    <property type="entry name" value="FAD/NAD(P)-binding domain"/>
    <property type="match status" value="1"/>
</dbReference>
<dbReference type="FunFam" id="3.30.70.1400:FF:000003">
    <property type="entry name" value="Pyruvate dehydrogenase phosphatase regulatory subunit"/>
    <property type="match status" value="1"/>
</dbReference>
<evidence type="ECO:0000259" key="6">
    <source>
        <dbReference type="Pfam" id="PF16350"/>
    </source>
</evidence>
<dbReference type="PANTHER" id="PTHR43757">
    <property type="entry name" value="AMINOMETHYLTRANSFERASE"/>
    <property type="match status" value="1"/>
</dbReference>
<dbReference type="Gene3D" id="3.30.1360.120">
    <property type="entry name" value="Probable tRNA modification gtpase trme, domain 1"/>
    <property type="match status" value="1"/>
</dbReference>
<comment type="similarity">
    <text evidence="1">Belongs to the GcvT family.</text>
</comment>
<dbReference type="Pfam" id="PF01571">
    <property type="entry name" value="GCV_T"/>
    <property type="match status" value="1"/>
</dbReference>
<dbReference type="InterPro" id="IPR027266">
    <property type="entry name" value="TrmE/GcvT-like"/>
</dbReference>
<dbReference type="PANTHER" id="PTHR43757:SF15">
    <property type="entry name" value="PYRUVATE DEHYDROGENASE PHOSPHATASE REGULATORY SUBUNIT, MITOCHONDRIAL-LIKE"/>
    <property type="match status" value="1"/>
</dbReference>
<dbReference type="Pfam" id="PF01266">
    <property type="entry name" value="DAO"/>
    <property type="match status" value="1"/>
</dbReference>
<reference evidence="7" key="1">
    <citation type="submission" date="2021-02" db="EMBL/GenBank/DDBJ databases">
        <authorList>
            <person name="Nowell W R."/>
        </authorList>
    </citation>
    <scope>NUCLEOTIDE SEQUENCE</scope>
</reference>
<keyword evidence="2" id="KW-0812">Transmembrane</keyword>
<dbReference type="EMBL" id="CAJOBQ010000036">
    <property type="protein sequence ID" value="CAF4226280.1"/>
    <property type="molecule type" value="Genomic_DNA"/>
</dbReference>
<evidence type="ECO:0000313" key="7">
    <source>
        <dbReference type="EMBL" id="CAF4226280.1"/>
    </source>
</evidence>
<dbReference type="SUPFAM" id="SSF54373">
    <property type="entry name" value="FAD-linked reductases, C-terminal domain"/>
    <property type="match status" value="1"/>
</dbReference>
<dbReference type="Pfam" id="PF08669">
    <property type="entry name" value="GCV_T_C"/>
    <property type="match status" value="1"/>
</dbReference>
<evidence type="ECO:0000259" key="5">
    <source>
        <dbReference type="Pfam" id="PF08669"/>
    </source>
</evidence>
<dbReference type="Proteomes" id="UP000663862">
    <property type="component" value="Unassembled WGS sequence"/>
</dbReference>
<evidence type="ECO:0000256" key="1">
    <source>
        <dbReference type="ARBA" id="ARBA00008609"/>
    </source>
</evidence>
<dbReference type="InterPro" id="IPR032503">
    <property type="entry name" value="FAO_M"/>
</dbReference>
<accession>A0A820CP39</accession>
<dbReference type="Pfam" id="PF16350">
    <property type="entry name" value="FAO_M"/>
    <property type="match status" value="1"/>
</dbReference>
<dbReference type="InterPro" id="IPR029043">
    <property type="entry name" value="GcvT/YgfZ_C"/>
</dbReference>
<keyword evidence="2" id="KW-0472">Membrane</keyword>
<feature type="domain" description="GCVT N-terminal" evidence="4">
    <location>
        <begin position="566"/>
        <end position="851"/>
    </location>
</feature>
<dbReference type="GO" id="GO:0005739">
    <property type="term" value="C:mitochondrion"/>
    <property type="evidence" value="ECO:0007669"/>
    <property type="project" value="TreeGrafter"/>
</dbReference>
<feature type="domain" description="FAD dependent oxidoreductase central" evidence="6">
    <location>
        <begin position="507"/>
        <end position="564"/>
    </location>
</feature>
<comment type="caution">
    <text evidence="7">The sequence shown here is derived from an EMBL/GenBank/DDBJ whole genome shotgun (WGS) entry which is preliminary data.</text>
</comment>
<feature type="transmembrane region" description="Helical" evidence="2">
    <location>
        <begin position="41"/>
        <end position="59"/>
    </location>
</feature>
<evidence type="ECO:0000259" key="3">
    <source>
        <dbReference type="Pfam" id="PF01266"/>
    </source>
</evidence>
<dbReference type="Gene3D" id="3.50.50.60">
    <property type="entry name" value="FAD/NAD(P)-binding domain"/>
    <property type="match status" value="1"/>
</dbReference>
<dbReference type="Gene3D" id="3.30.9.10">
    <property type="entry name" value="D-Amino Acid Oxidase, subunit A, domain 2"/>
    <property type="match status" value="1"/>
</dbReference>
<dbReference type="UniPathway" id="UPA00705"/>
<dbReference type="InterPro" id="IPR013977">
    <property type="entry name" value="GcvT_C"/>
</dbReference>
<dbReference type="InterPro" id="IPR036188">
    <property type="entry name" value="FAD/NAD-bd_sf"/>
</dbReference>
<feature type="domain" description="FAD dependent oxidoreductase" evidence="3">
    <location>
        <begin position="137"/>
        <end position="503"/>
    </location>
</feature>
<evidence type="ECO:0008006" key="9">
    <source>
        <dbReference type="Google" id="ProtNLM"/>
    </source>
</evidence>
<proteinExistence type="inferred from homology"/>
<protein>
    <recommendedName>
        <fullName evidence="9">Pyruvate dehydrogenase phosphatase regulatory subunit, mitochondrial</fullName>
    </recommendedName>
</protein>
<evidence type="ECO:0000313" key="8">
    <source>
        <dbReference type="Proteomes" id="UP000663862"/>
    </source>
</evidence>
<dbReference type="InterPro" id="IPR006222">
    <property type="entry name" value="GCVT_N"/>
</dbReference>
<dbReference type="SUPFAM" id="SSF101790">
    <property type="entry name" value="Aminomethyltransferase beta-barrel domain"/>
    <property type="match status" value="1"/>
</dbReference>
<dbReference type="AlphaFoldDB" id="A0A820CP39"/>
<gene>
    <name evidence="7" type="ORF">TSG867_LOCUS1597</name>
</gene>